<dbReference type="Proteomes" id="UP000267029">
    <property type="component" value="Unassembled WGS sequence"/>
</dbReference>
<dbReference type="AlphaFoldDB" id="A0A0R3UIZ2"/>
<dbReference type="InterPro" id="IPR040239">
    <property type="entry name" value="HcpB-like"/>
</dbReference>
<evidence type="ECO:0000313" key="2">
    <source>
        <dbReference type="Proteomes" id="UP000267029"/>
    </source>
</evidence>
<dbReference type="PANTHER" id="PTHR13891">
    <property type="entry name" value="CYTOCHROME C OXIDASE ASSEMBLY FACTOR 7"/>
    <property type="match status" value="1"/>
</dbReference>
<reference evidence="1 2" key="1">
    <citation type="submission" date="2018-10" db="EMBL/GenBank/DDBJ databases">
        <authorList>
            <consortium name="Pathogen Informatics"/>
        </authorList>
    </citation>
    <scope>NUCLEOTIDE SEQUENCE [LARGE SCALE GENOMIC DNA]</scope>
</reference>
<keyword evidence="2" id="KW-1185">Reference proteome</keyword>
<accession>A0A0R3UIZ2</accession>
<reference evidence="3" key="2">
    <citation type="submission" date="2019-11" db="UniProtKB">
        <authorList>
            <consortium name="WormBaseParasite"/>
        </authorList>
    </citation>
    <scope>IDENTIFICATION</scope>
</reference>
<dbReference type="InterPro" id="IPR011990">
    <property type="entry name" value="TPR-like_helical_dom_sf"/>
</dbReference>
<dbReference type="SUPFAM" id="SSF81901">
    <property type="entry name" value="HCP-like"/>
    <property type="match status" value="1"/>
</dbReference>
<dbReference type="STRING" id="53468.A0A0R3UIZ2"/>
<dbReference type="PANTHER" id="PTHR13891:SF1">
    <property type="entry name" value="CYTOCHROME C OXIDASE ASSEMBLY FACTOR 7"/>
    <property type="match status" value="1"/>
</dbReference>
<organism evidence="3">
    <name type="scientific">Mesocestoides corti</name>
    <name type="common">Flatworm</name>
    <dbReference type="NCBI Taxonomy" id="53468"/>
    <lineage>
        <taxon>Eukaryota</taxon>
        <taxon>Metazoa</taxon>
        <taxon>Spiralia</taxon>
        <taxon>Lophotrochozoa</taxon>
        <taxon>Platyhelminthes</taxon>
        <taxon>Cestoda</taxon>
        <taxon>Eucestoda</taxon>
        <taxon>Cyclophyllidea</taxon>
        <taxon>Mesocestoididae</taxon>
        <taxon>Mesocestoides</taxon>
    </lineage>
</organism>
<dbReference type="OrthoDB" id="272077at2759"/>
<dbReference type="GO" id="GO:0005758">
    <property type="term" value="C:mitochondrial intermembrane space"/>
    <property type="evidence" value="ECO:0007669"/>
    <property type="project" value="TreeGrafter"/>
</dbReference>
<dbReference type="EMBL" id="UXSR01005366">
    <property type="protein sequence ID" value="VDD81439.1"/>
    <property type="molecule type" value="Genomic_DNA"/>
</dbReference>
<name>A0A0R3UIZ2_MESCO</name>
<evidence type="ECO:0000313" key="3">
    <source>
        <dbReference type="WBParaSite" id="MCU_003873-RA"/>
    </source>
</evidence>
<gene>
    <name evidence="1" type="ORF">MCOS_LOCUS7442</name>
</gene>
<dbReference type="WBParaSite" id="MCU_003873-RA">
    <property type="protein sequence ID" value="MCU_003873-RA"/>
    <property type="gene ID" value="MCU_003873"/>
</dbReference>
<dbReference type="Gene3D" id="1.25.40.10">
    <property type="entry name" value="Tetratricopeptide repeat domain"/>
    <property type="match status" value="1"/>
</dbReference>
<proteinExistence type="predicted"/>
<protein>
    <submittedName>
        <fullName evidence="3">HcpA family protein</fullName>
    </submittedName>
</protein>
<sequence>MSFGPEDSGVLDFKTEEETIEYLEGLGPQFKYGCHRERNPIQCHSLGRWYASFKRNFAESENIYRQNCFSRRFADSCIKYASYKLLGVEGVKRNDSQAFEAFKFGCHVCEDARCCQAAGELLVEGAVAEKPTVSSIIDYFLRSCNMNLPNGCFYLGAMYHKQAIEKRENTIDTAGSANDPSYASKAALQKSAVLAWVKACEGGHELACRNVARAYRLGEGVEKDEEVAASYSLEANVSSK</sequence>
<evidence type="ECO:0000313" key="1">
    <source>
        <dbReference type="EMBL" id="VDD81439.1"/>
    </source>
</evidence>